<evidence type="ECO:0000313" key="1">
    <source>
        <dbReference type="EMBL" id="CDW23452.1"/>
    </source>
</evidence>
<reference evidence="1" key="1">
    <citation type="submission" date="2014-05" db="EMBL/GenBank/DDBJ databases">
        <authorList>
            <person name="Chronopoulou M."/>
        </authorList>
    </citation>
    <scope>NUCLEOTIDE SEQUENCE</scope>
    <source>
        <tissue evidence="1">Whole organism</tissue>
    </source>
</reference>
<name>A0A0K2TCZ8_LEPSM</name>
<protein>
    <submittedName>
        <fullName evidence="1">Uncharacterized protein</fullName>
    </submittedName>
</protein>
<accession>A0A0K2TCZ8</accession>
<proteinExistence type="predicted"/>
<feature type="non-terminal residue" evidence="1">
    <location>
        <position position="1"/>
    </location>
</feature>
<organism evidence="1">
    <name type="scientific">Lepeophtheirus salmonis</name>
    <name type="common">Salmon louse</name>
    <name type="synonym">Caligus salmonis</name>
    <dbReference type="NCBI Taxonomy" id="72036"/>
    <lineage>
        <taxon>Eukaryota</taxon>
        <taxon>Metazoa</taxon>
        <taxon>Ecdysozoa</taxon>
        <taxon>Arthropoda</taxon>
        <taxon>Crustacea</taxon>
        <taxon>Multicrustacea</taxon>
        <taxon>Hexanauplia</taxon>
        <taxon>Copepoda</taxon>
        <taxon>Siphonostomatoida</taxon>
        <taxon>Caligidae</taxon>
        <taxon>Lepeophtheirus</taxon>
    </lineage>
</organism>
<dbReference type="AlphaFoldDB" id="A0A0K2TCZ8"/>
<sequence>FGLLSQQKLSHYVHSLCSQCITSQPFQNFQDYTPWQVSCFVQCFYPLFPWLSVFELLHRRDQPSEVVCAVFHDQSELSVVPLGSAEAKSELKTF</sequence>
<dbReference type="EMBL" id="HACA01006091">
    <property type="protein sequence ID" value="CDW23452.1"/>
    <property type="molecule type" value="Transcribed_RNA"/>
</dbReference>